<reference evidence="1" key="1">
    <citation type="journal article" date="2023" name="Mol. Phylogenet. Evol.">
        <title>Genome-scale phylogeny and comparative genomics of the fungal order Sordariales.</title>
        <authorList>
            <person name="Hensen N."/>
            <person name="Bonometti L."/>
            <person name="Westerberg I."/>
            <person name="Brannstrom I.O."/>
            <person name="Guillou S."/>
            <person name="Cros-Aarteil S."/>
            <person name="Calhoun S."/>
            <person name="Haridas S."/>
            <person name="Kuo A."/>
            <person name="Mondo S."/>
            <person name="Pangilinan J."/>
            <person name="Riley R."/>
            <person name="LaButti K."/>
            <person name="Andreopoulos B."/>
            <person name="Lipzen A."/>
            <person name="Chen C."/>
            <person name="Yan M."/>
            <person name="Daum C."/>
            <person name="Ng V."/>
            <person name="Clum A."/>
            <person name="Steindorff A."/>
            <person name="Ohm R.A."/>
            <person name="Martin F."/>
            <person name="Silar P."/>
            <person name="Natvig D.O."/>
            <person name="Lalanne C."/>
            <person name="Gautier V."/>
            <person name="Ament-Velasquez S.L."/>
            <person name="Kruys A."/>
            <person name="Hutchinson M.I."/>
            <person name="Powell A.J."/>
            <person name="Barry K."/>
            <person name="Miller A.N."/>
            <person name="Grigoriev I.V."/>
            <person name="Debuchy R."/>
            <person name="Gladieux P."/>
            <person name="Hiltunen Thoren M."/>
            <person name="Johannesson H."/>
        </authorList>
    </citation>
    <scope>NUCLEOTIDE SEQUENCE</scope>
    <source>
        <strain evidence="1">CBS 538.74</strain>
    </source>
</reference>
<keyword evidence="2" id="KW-1185">Reference proteome</keyword>
<name>A0AAN6ZVS7_9PEZI</name>
<organism evidence="1 2">
    <name type="scientific">Chaetomidium leptoderma</name>
    <dbReference type="NCBI Taxonomy" id="669021"/>
    <lineage>
        <taxon>Eukaryota</taxon>
        <taxon>Fungi</taxon>
        <taxon>Dikarya</taxon>
        <taxon>Ascomycota</taxon>
        <taxon>Pezizomycotina</taxon>
        <taxon>Sordariomycetes</taxon>
        <taxon>Sordariomycetidae</taxon>
        <taxon>Sordariales</taxon>
        <taxon>Chaetomiaceae</taxon>
        <taxon>Chaetomidium</taxon>
    </lineage>
</organism>
<accession>A0AAN6ZVS7</accession>
<gene>
    <name evidence="1" type="ORF">C8A00DRAFT_36698</name>
</gene>
<proteinExistence type="predicted"/>
<dbReference type="EMBL" id="MU857056">
    <property type="protein sequence ID" value="KAK4150681.1"/>
    <property type="molecule type" value="Genomic_DNA"/>
</dbReference>
<dbReference type="AlphaFoldDB" id="A0AAN6ZVS7"/>
<reference evidence="1" key="2">
    <citation type="submission" date="2023-05" db="EMBL/GenBank/DDBJ databases">
        <authorList>
            <consortium name="Lawrence Berkeley National Laboratory"/>
            <person name="Steindorff A."/>
            <person name="Hensen N."/>
            <person name="Bonometti L."/>
            <person name="Westerberg I."/>
            <person name="Brannstrom I.O."/>
            <person name="Guillou S."/>
            <person name="Cros-Aarteil S."/>
            <person name="Calhoun S."/>
            <person name="Haridas S."/>
            <person name="Kuo A."/>
            <person name="Mondo S."/>
            <person name="Pangilinan J."/>
            <person name="Riley R."/>
            <person name="Labutti K."/>
            <person name="Andreopoulos B."/>
            <person name="Lipzen A."/>
            <person name="Chen C."/>
            <person name="Yanf M."/>
            <person name="Daum C."/>
            <person name="Ng V."/>
            <person name="Clum A."/>
            <person name="Ohm R."/>
            <person name="Martin F."/>
            <person name="Silar P."/>
            <person name="Natvig D."/>
            <person name="Lalanne C."/>
            <person name="Gautier V."/>
            <person name="Ament-Velasquez S.L."/>
            <person name="Kruys A."/>
            <person name="Hutchinson M.I."/>
            <person name="Powell A.J."/>
            <person name="Barry K."/>
            <person name="Miller A.N."/>
            <person name="Grigoriev I.V."/>
            <person name="Debuchy R."/>
            <person name="Gladieux P."/>
            <person name="Thoren M.H."/>
            <person name="Johannesson H."/>
        </authorList>
    </citation>
    <scope>NUCLEOTIDE SEQUENCE</scope>
    <source>
        <strain evidence="1">CBS 538.74</strain>
    </source>
</reference>
<comment type="caution">
    <text evidence="1">The sequence shown here is derived from an EMBL/GenBank/DDBJ whole genome shotgun (WGS) entry which is preliminary data.</text>
</comment>
<evidence type="ECO:0000313" key="2">
    <source>
        <dbReference type="Proteomes" id="UP001302745"/>
    </source>
</evidence>
<protein>
    <submittedName>
        <fullName evidence="1">Uncharacterized protein</fullName>
    </submittedName>
</protein>
<evidence type="ECO:0000313" key="1">
    <source>
        <dbReference type="EMBL" id="KAK4150681.1"/>
    </source>
</evidence>
<sequence>MDKCWFVLKQVHYYPPSDDAIRQGTPDAPLCLGYLIPSLRHLDHVINATEFLPFERRMKPSRPTSRHDFVWDYAAEREVGLLGRASLSIAGIIPGVDATATMGALFSKKCLATEEVQDHTRRTSSIAGGWTLYMITGLVIARGVRGTKNGLQKDWSVETVFGTATMLGRRATFSADPTAPDLDLRKCSRSNG</sequence>
<dbReference type="Proteomes" id="UP001302745">
    <property type="component" value="Unassembled WGS sequence"/>
</dbReference>